<evidence type="ECO:0000256" key="1">
    <source>
        <dbReference type="ARBA" id="ARBA00000085"/>
    </source>
</evidence>
<dbReference type="EMBL" id="JBHUPB010000015">
    <property type="protein sequence ID" value="MFD2970240.1"/>
    <property type="molecule type" value="Genomic_DNA"/>
</dbReference>
<dbReference type="Pfam" id="PF00512">
    <property type="entry name" value="HisKA"/>
    <property type="match status" value="1"/>
</dbReference>
<gene>
    <name evidence="9" type="ORF">ACFS7Y_22805</name>
</gene>
<reference evidence="10" key="1">
    <citation type="journal article" date="2019" name="Int. J. Syst. Evol. Microbiol.">
        <title>The Global Catalogue of Microorganisms (GCM) 10K type strain sequencing project: providing services to taxonomists for standard genome sequencing and annotation.</title>
        <authorList>
            <consortium name="The Broad Institute Genomics Platform"/>
            <consortium name="The Broad Institute Genome Sequencing Center for Infectious Disease"/>
            <person name="Wu L."/>
            <person name="Ma J."/>
        </authorList>
    </citation>
    <scope>NUCLEOTIDE SEQUENCE [LARGE SCALE GENOMIC DNA]</scope>
    <source>
        <strain evidence="10">KCTC 22814</strain>
    </source>
</reference>
<dbReference type="InterPro" id="IPR036890">
    <property type="entry name" value="HATPase_C_sf"/>
</dbReference>
<feature type="transmembrane region" description="Helical" evidence="7">
    <location>
        <begin position="167"/>
        <end position="185"/>
    </location>
</feature>
<feature type="domain" description="Histidine kinase" evidence="8">
    <location>
        <begin position="216"/>
        <end position="431"/>
    </location>
</feature>
<dbReference type="Gene3D" id="1.10.287.130">
    <property type="match status" value="1"/>
</dbReference>
<evidence type="ECO:0000313" key="9">
    <source>
        <dbReference type="EMBL" id="MFD2970240.1"/>
    </source>
</evidence>
<evidence type="ECO:0000256" key="6">
    <source>
        <dbReference type="SAM" id="Coils"/>
    </source>
</evidence>
<dbReference type="Gene3D" id="3.30.565.10">
    <property type="entry name" value="Histidine kinase-like ATPase, C-terminal domain"/>
    <property type="match status" value="1"/>
</dbReference>
<evidence type="ECO:0000313" key="10">
    <source>
        <dbReference type="Proteomes" id="UP001597525"/>
    </source>
</evidence>
<dbReference type="PANTHER" id="PTHR43047:SF72">
    <property type="entry name" value="OSMOSENSING HISTIDINE PROTEIN KINASE SLN1"/>
    <property type="match status" value="1"/>
</dbReference>
<dbReference type="SUPFAM" id="SSF55874">
    <property type="entry name" value="ATPase domain of HSP90 chaperone/DNA topoisomerase II/histidine kinase"/>
    <property type="match status" value="1"/>
</dbReference>
<accession>A0ABW6BRF0</accession>
<organism evidence="9 10">
    <name type="scientific">Sphingobacterium bambusae</name>
    <dbReference type="NCBI Taxonomy" id="662858"/>
    <lineage>
        <taxon>Bacteria</taxon>
        <taxon>Pseudomonadati</taxon>
        <taxon>Bacteroidota</taxon>
        <taxon>Sphingobacteriia</taxon>
        <taxon>Sphingobacteriales</taxon>
        <taxon>Sphingobacteriaceae</taxon>
        <taxon>Sphingobacterium</taxon>
    </lineage>
</organism>
<feature type="transmembrane region" description="Helical" evidence="7">
    <location>
        <begin position="64"/>
        <end position="81"/>
    </location>
</feature>
<proteinExistence type="predicted"/>
<dbReference type="InterPro" id="IPR005467">
    <property type="entry name" value="His_kinase_dom"/>
</dbReference>
<feature type="coiled-coil region" evidence="6">
    <location>
        <begin position="189"/>
        <end position="216"/>
    </location>
</feature>
<dbReference type="RefSeq" id="WP_320183721.1">
    <property type="nucleotide sequence ID" value="NZ_CP138332.1"/>
</dbReference>
<dbReference type="GO" id="GO:0016301">
    <property type="term" value="F:kinase activity"/>
    <property type="evidence" value="ECO:0007669"/>
    <property type="project" value="UniProtKB-KW"/>
</dbReference>
<dbReference type="InterPro" id="IPR003661">
    <property type="entry name" value="HisK_dim/P_dom"/>
</dbReference>
<evidence type="ECO:0000256" key="5">
    <source>
        <dbReference type="ARBA" id="ARBA00022777"/>
    </source>
</evidence>
<sequence length="444" mass="50097">MSRSQGWWAPMARLWQRIESVGVTPEMSYLQNRRLKMVNLIAVSAFVGSLCYGVGNILGGQHPILSIVDIFYALGTLFVFKLHREYLYAEAKVYLLIISSLFLITINFLSYNIAEYYLLCVLIVSILVFHRIWVQAVICGSLVIAILVPKFFADDLPYSFAVGEDRLLVNVPIAILFIFILVRHFKSIQQSYQEEIEKQQIHLEELNRDKEQLFAIVAHDIRSPLVATSQILQMLCQEETDELLKKRAIQQINAQLQAMTENVDNLLHWSSQNLKGLVSRPLHFPVEQLLSQVLQGMKTQTSEKNVTFETHNPQALAMFADLEQIRIILRNILNNAIKFSYENGLIEITVEQSDAQVQISVKDSGVGMSSKKVKELFSHPQHPSYGTSGERGTGLGLVLVNNLVQINQGTIKVLSRENVGTTVQLLFPLGKIAEARQTVANAMS</sequence>
<keyword evidence="4" id="KW-0808">Transferase</keyword>
<comment type="caution">
    <text evidence="9">The sequence shown here is derived from an EMBL/GenBank/DDBJ whole genome shotgun (WGS) entry which is preliminary data.</text>
</comment>
<dbReference type="Proteomes" id="UP001597525">
    <property type="component" value="Unassembled WGS sequence"/>
</dbReference>
<feature type="transmembrane region" description="Helical" evidence="7">
    <location>
        <begin position="37"/>
        <end position="58"/>
    </location>
</feature>
<dbReference type="SUPFAM" id="SSF47384">
    <property type="entry name" value="Homodimeric domain of signal transducing histidine kinase"/>
    <property type="match status" value="1"/>
</dbReference>
<evidence type="ECO:0000259" key="8">
    <source>
        <dbReference type="PROSITE" id="PS50109"/>
    </source>
</evidence>
<keyword evidence="5 9" id="KW-0418">Kinase</keyword>
<name>A0ABW6BRF0_9SPHI</name>
<keyword evidence="3" id="KW-0597">Phosphoprotein</keyword>
<dbReference type="Pfam" id="PF02518">
    <property type="entry name" value="HATPase_c"/>
    <property type="match status" value="1"/>
</dbReference>
<dbReference type="PROSITE" id="PS50109">
    <property type="entry name" value="HIS_KIN"/>
    <property type="match status" value="1"/>
</dbReference>
<keyword evidence="7" id="KW-0812">Transmembrane</keyword>
<dbReference type="EC" id="2.7.13.3" evidence="2"/>
<feature type="transmembrane region" description="Helical" evidence="7">
    <location>
        <begin position="116"/>
        <end position="147"/>
    </location>
</feature>
<dbReference type="InterPro" id="IPR003594">
    <property type="entry name" value="HATPase_dom"/>
</dbReference>
<dbReference type="PRINTS" id="PR00344">
    <property type="entry name" value="BCTRLSENSOR"/>
</dbReference>
<evidence type="ECO:0000256" key="7">
    <source>
        <dbReference type="SAM" id="Phobius"/>
    </source>
</evidence>
<keyword evidence="7" id="KW-1133">Transmembrane helix</keyword>
<protein>
    <recommendedName>
        <fullName evidence="2">histidine kinase</fullName>
        <ecNumber evidence="2">2.7.13.3</ecNumber>
    </recommendedName>
</protein>
<dbReference type="SMART" id="SM00388">
    <property type="entry name" value="HisKA"/>
    <property type="match status" value="1"/>
</dbReference>
<dbReference type="CDD" id="cd00082">
    <property type="entry name" value="HisKA"/>
    <property type="match status" value="1"/>
</dbReference>
<dbReference type="SMART" id="SM00387">
    <property type="entry name" value="HATPase_c"/>
    <property type="match status" value="1"/>
</dbReference>
<comment type="catalytic activity">
    <reaction evidence="1">
        <text>ATP + protein L-histidine = ADP + protein N-phospho-L-histidine.</text>
        <dbReference type="EC" id="2.7.13.3"/>
    </reaction>
</comment>
<evidence type="ECO:0000256" key="3">
    <source>
        <dbReference type="ARBA" id="ARBA00022553"/>
    </source>
</evidence>
<feature type="transmembrane region" description="Helical" evidence="7">
    <location>
        <begin position="93"/>
        <end position="110"/>
    </location>
</feature>
<keyword evidence="7" id="KW-0472">Membrane</keyword>
<evidence type="ECO:0000256" key="4">
    <source>
        <dbReference type="ARBA" id="ARBA00022679"/>
    </source>
</evidence>
<dbReference type="PANTHER" id="PTHR43047">
    <property type="entry name" value="TWO-COMPONENT HISTIDINE PROTEIN KINASE"/>
    <property type="match status" value="1"/>
</dbReference>
<keyword evidence="6" id="KW-0175">Coiled coil</keyword>
<keyword evidence="10" id="KW-1185">Reference proteome</keyword>
<dbReference type="InterPro" id="IPR036097">
    <property type="entry name" value="HisK_dim/P_sf"/>
</dbReference>
<dbReference type="InterPro" id="IPR004358">
    <property type="entry name" value="Sig_transdc_His_kin-like_C"/>
</dbReference>
<evidence type="ECO:0000256" key="2">
    <source>
        <dbReference type="ARBA" id="ARBA00012438"/>
    </source>
</evidence>